<organism evidence="3">
    <name type="scientific">hydrothermal vent metagenome</name>
    <dbReference type="NCBI Taxonomy" id="652676"/>
    <lineage>
        <taxon>unclassified sequences</taxon>
        <taxon>metagenomes</taxon>
        <taxon>ecological metagenomes</taxon>
    </lineage>
</organism>
<dbReference type="AlphaFoldDB" id="A0A3B0Z6R1"/>
<dbReference type="CDD" id="cd01448">
    <property type="entry name" value="TST_Repeat_1"/>
    <property type="match status" value="1"/>
</dbReference>
<accession>A0A3B0Z6R1</accession>
<evidence type="ECO:0000256" key="1">
    <source>
        <dbReference type="ARBA" id="ARBA00022737"/>
    </source>
</evidence>
<reference evidence="3" key="1">
    <citation type="submission" date="2018-06" db="EMBL/GenBank/DDBJ databases">
        <authorList>
            <person name="Zhirakovskaya E."/>
        </authorList>
    </citation>
    <scope>NUCLEOTIDE SEQUENCE</scope>
</reference>
<feature type="domain" description="Rhodanese" evidence="2">
    <location>
        <begin position="21"/>
        <end position="130"/>
    </location>
</feature>
<dbReference type="Gene3D" id="3.40.250.10">
    <property type="entry name" value="Rhodanese-like domain"/>
    <property type="match status" value="2"/>
</dbReference>
<dbReference type="SUPFAM" id="SSF52821">
    <property type="entry name" value="Rhodanese/Cell cycle control phosphatase"/>
    <property type="match status" value="2"/>
</dbReference>
<proteinExistence type="predicted"/>
<dbReference type="EC" id="2.8.1.1" evidence="3"/>
<dbReference type="EMBL" id="UOFO01000114">
    <property type="protein sequence ID" value="VAW87231.1"/>
    <property type="molecule type" value="Genomic_DNA"/>
</dbReference>
<sequence length="275" mass="30398">MSKPDSLPLLISSDELEPHLHQDNVLIVDMRGYDDYRHAHVPGAVHLDYADIAIAAPPALGALPPVEALAHDLTQLGLTPQQHVVAYDDRAGVNAARLFWTLSVIQHPGGFSLLNGGFLDWHETGKTTSNSQPTIEPCAYNFVYQSSTQADSQYILNNLDNPNVILFDCRSVEEYTGAVARAQRGGHIPGAINIDWLTGVDLNDKAKIKNTDIIRNTYETQGITPDKEIIVYCHSHRRSALTYFILKVLNYPSVRAYAGSWSEWGNIPTLPVDTI</sequence>
<dbReference type="PROSITE" id="PS00683">
    <property type="entry name" value="RHODANESE_2"/>
    <property type="match status" value="1"/>
</dbReference>
<keyword evidence="3" id="KW-0808">Transferase</keyword>
<dbReference type="SMART" id="SM00450">
    <property type="entry name" value="RHOD"/>
    <property type="match status" value="2"/>
</dbReference>
<dbReference type="PANTHER" id="PTHR43855">
    <property type="entry name" value="THIOSULFATE SULFURTRANSFERASE"/>
    <property type="match status" value="1"/>
</dbReference>
<dbReference type="PROSITE" id="PS00380">
    <property type="entry name" value="RHODANESE_1"/>
    <property type="match status" value="1"/>
</dbReference>
<dbReference type="PROSITE" id="PS50206">
    <property type="entry name" value="RHODANESE_3"/>
    <property type="match status" value="2"/>
</dbReference>
<feature type="domain" description="Rhodanese" evidence="2">
    <location>
        <begin position="160"/>
        <end position="273"/>
    </location>
</feature>
<dbReference type="InterPro" id="IPR001307">
    <property type="entry name" value="Thiosulphate_STrfase_CS"/>
</dbReference>
<dbReference type="GO" id="GO:0004792">
    <property type="term" value="F:thiosulfate-cyanide sulfurtransferase activity"/>
    <property type="evidence" value="ECO:0007669"/>
    <property type="project" value="UniProtKB-EC"/>
</dbReference>
<dbReference type="Pfam" id="PF00581">
    <property type="entry name" value="Rhodanese"/>
    <property type="match status" value="2"/>
</dbReference>
<evidence type="ECO:0000259" key="2">
    <source>
        <dbReference type="PROSITE" id="PS50206"/>
    </source>
</evidence>
<dbReference type="InterPro" id="IPR051126">
    <property type="entry name" value="Thiosulfate_sulfurtransferase"/>
</dbReference>
<evidence type="ECO:0000313" key="3">
    <source>
        <dbReference type="EMBL" id="VAW87231.1"/>
    </source>
</evidence>
<dbReference type="CDD" id="cd01449">
    <property type="entry name" value="TST_Repeat_2"/>
    <property type="match status" value="1"/>
</dbReference>
<name>A0A3B0Z6R1_9ZZZZ</name>
<protein>
    <submittedName>
        <fullName evidence="3">Thiosulfate sulfurtransferase, rhodanese</fullName>
        <ecNumber evidence="3">2.8.1.1</ecNumber>
    </submittedName>
</protein>
<dbReference type="InterPro" id="IPR036873">
    <property type="entry name" value="Rhodanese-like_dom_sf"/>
</dbReference>
<dbReference type="InterPro" id="IPR001763">
    <property type="entry name" value="Rhodanese-like_dom"/>
</dbReference>
<keyword evidence="1" id="KW-0677">Repeat</keyword>
<dbReference type="PANTHER" id="PTHR43855:SF1">
    <property type="entry name" value="THIOSULFATE SULFURTRANSFERASE"/>
    <property type="match status" value="1"/>
</dbReference>
<gene>
    <name evidence="3" type="ORF">MNBD_GAMMA16-840</name>
</gene>